<dbReference type="SUPFAM" id="SSF48371">
    <property type="entry name" value="ARM repeat"/>
    <property type="match status" value="1"/>
</dbReference>
<dbReference type="EMBL" id="AHZU02000476">
    <property type="protein sequence ID" value="KFG43856.1"/>
    <property type="molecule type" value="Genomic_DNA"/>
</dbReference>
<dbReference type="AlphaFoldDB" id="A0A086KHI8"/>
<accession>A0A086KHI8</accession>
<dbReference type="Proteomes" id="UP000028837">
    <property type="component" value="Unassembled WGS sequence"/>
</dbReference>
<sequence length="1139" mass="125679">MTAPTLQANTAKWTGQRAARLRSFIVSLISQHKLADAPECRSFVRATGNTHGSQRGHHQERRWFSWSDCHASPITSSSAGVPSSRHGLCHSPGAKTESEPTFDQAEHAFSVSAKCALKRISQVAFGPRYQLSRQNSVGRVLACLAALGMTDDARYLLDVCVGRTRATQVELKNTNDVVSVNVAEMNRGGNSARRRSDDVEAPGRCSEARDSEIVGTLIEECPLGTFADLVSTFASLGLINPKSVEALKRRVKQEEHTFSARTLTYLSLSAKELPSPLDAEFLESLCPAISSCLSRHPEAFTPRLIARFANACARHCSSAQIQGILDLLERRMVDTVHEFDAASLVLALCEFGKTNTTKKLSLFSACLPRLHAMVPFLTPVDTVMLLATLENFCWKSSGASPVWPASGPIRELAHAVLRRLRDEGTASFQSDARSICRLLDILSRMPQDPVEGAVFDAVCTAVGTVEKKKFTERQVVEIMNACSRVQRMPPLSLIWTVFTAGQRLLFKCDPKYVALFWHALPGFLNVASLELKPPGTGAACRSSSDGIDEELYDGVRWKEDARWPLRTRPHLETQAASTDSRFVAGSQAQATSDHNEWHIEQAEQERTSHLPGKRGGYVCLPPAGDTSRGGNTGFSRTQSSRLSSDVPAVATHLLSELCNHLGGRETPQQIKGSRAGMEGEFASGSWSAMQPRDMAMILNAMSRMELVHHRALYAADADLQQRGRITSFTIQELTLTLNAFSRLRFQLSPYTSTAISERLEHFVRCLNAGHSSRRKTAVHGGENLCLTYQQQAPVGLLCCLANSLVKLESPVCQTYGFLGILELIVGMCSDGAPDEPLGDRHQHKGGFLLRDGETTNHREIPTSQATQLMSSSKQESSSDAPGSVLRFLQCTDQPHYAEHEVRDTNLDNSHFTEERVQQTPEKVDDGVRWSATARNLSLALFATTFWSYVSRTSLAVPSRERERSKLDAPLLLQVVNAVASAARNEGWRLDNPARRQCLMSALALWTMWTDERALSLRLQSRVNHPFLKCAHIIVSMLDMNCETTNPSDCRSSTVQEEVYCAMHGLMMQHVVPRDYLLKTEHQVLLYTVDLLLIRDVRGGSGEVPGQDERSTGCSSTIISLSETTLQRANDSYTKRVNAT</sequence>
<dbReference type="VEuPathDB" id="ToxoDB:TGDOM2_269720"/>
<organism evidence="2 3">
    <name type="scientific">Toxoplasma gondii GAB2-2007-GAL-DOM2</name>
    <dbReference type="NCBI Taxonomy" id="1130820"/>
    <lineage>
        <taxon>Eukaryota</taxon>
        <taxon>Sar</taxon>
        <taxon>Alveolata</taxon>
        <taxon>Apicomplexa</taxon>
        <taxon>Conoidasida</taxon>
        <taxon>Coccidia</taxon>
        <taxon>Eucoccidiorida</taxon>
        <taxon>Eimeriorina</taxon>
        <taxon>Sarcocystidae</taxon>
        <taxon>Toxoplasma</taxon>
    </lineage>
</organism>
<dbReference type="InterPro" id="IPR016024">
    <property type="entry name" value="ARM-type_fold"/>
</dbReference>
<evidence type="ECO:0000313" key="2">
    <source>
        <dbReference type="EMBL" id="KFG43856.1"/>
    </source>
</evidence>
<proteinExistence type="predicted"/>
<feature type="region of interest" description="Disordered" evidence="1">
    <location>
        <begin position="77"/>
        <end position="100"/>
    </location>
</feature>
<gene>
    <name evidence="2" type="ORF">TGDOM2_269720</name>
</gene>
<name>A0A086KHI8_TOXGO</name>
<protein>
    <submittedName>
        <fullName evidence="2">Uncharacterized protein</fullName>
    </submittedName>
</protein>
<dbReference type="OrthoDB" id="329536at2759"/>
<evidence type="ECO:0000256" key="1">
    <source>
        <dbReference type="SAM" id="MobiDB-lite"/>
    </source>
</evidence>
<comment type="caution">
    <text evidence="2">The sequence shown here is derived from an EMBL/GenBank/DDBJ whole genome shotgun (WGS) entry which is preliminary data.</text>
</comment>
<reference evidence="2 3" key="1">
    <citation type="submission" date="2014-02" db="EMBL/GenBank/DDBJ databases">
        <authorList>
            <person name="Sibley D."/>
            <person name="Venepally P."/>
            <person name="Karamycheva S."/>
            <person name="Hadjithomas M."/>
            <person name="Khan A."/>
            <person name="Brunk B."/>
            <person name="Roos D."/>
            <person name="Caler E."/>
            <person name="Lorenzi H."/>
        </authorList>
    </citation>
    <scope>NUCLEOTIDE SEQUENCE [LARGE SCALE GENOMIC DNA]</scope>
    <source>
        <strain evidence="2 3">GAB2-2007-GAL-DOM2</strain>
    </source>
</reference>
<evidence type="ECO:0000313" key="3">
    <source>
        <dbReference type="Proteomes" id="UP000028837"/>
    </source>
</evidence>